<keyword evidence="1" id="KW-0812">Transmembrane</keyword>
<sequence length="212" mass="24933">MDELDILKQNWKKQEEDLPRLSYDQIYKMLWKKSSSIVKWIFVISIVELLLSTLLSIGLADADYWAQMEELQLKNFTIGLYIVSYSVTFYFIYRFYVNYRKISATDDAATLMRNILKTRRTVKTYIAFVLISSGLSAVIVAFFTIRNHQLVANAKDVSKYTFEMLDWVKLIVGGLVLLGVFLCALWLFYKLIYGILLKRLRVNYRELKKLEV</sequence>
<feature type="transmembrane region" description="Helical" evidence="1">
    <location>
        <begin position="125"/>
        <end position="147"/>
    </location>
</feature>
<dbReference type="Proteomes" id="UP000885753">
    <property type="component" value="Unassembled WGS sequence"/>
</dbReference>
<dbReference type="AlphaFoldDB" id="A0A7C2RNU2"/>
<gene>
    <name evidence="2" type="ORF">ENO10_00565</name>
</gene>
<accession>A0A7C2RNU2</accession>
<feature type="transmembrane region" description="Helical" evidence="1">
    <location>
        <begin position="78"/>
        <end position="96"/>
    </location>
</feature>
<keyword evidence="1" id="KW-0472">Membrane</keyword>
<dbReference type="EMBL" id="DSEE01000040">
    <property type="protein sequence ID" value="HER39695.1"/>
    <property type="molecule type" value="Genomic_DNA"/>
</dbReference>
<organism evidence="2">
    <name type="scientific">Salinimicrobium catena</name>
    <dbReference type="NCBI Taxonomy" id="390640"/>
    <lineage>
        <taxon>Bacteria</taxon>
        <taxon>Pseudomonadati</taxon>
        <taxon>Bacteroidota</taxon>
        <taxon>Flavobacteriia</taxon>
        <taxon>Flavobacteriales</taxon>
        <taxon>Flavobacteriaceae</taxon>
        <taxon>Salinimicrobium</taxon>
    </lineage>
</organism>
<evidence type="ECO:0000313" key="2">
    <source>
        <dbReference type="EMBL" id="HER39695.1"/>
    </source>
</evidence>
<evidence type="ECO:0000256" key="1">
    <source>
        <dbReference type="SAM" id="Phobius"/>
    </source>
</evidence>
<name>A0A7C2RNU2_9FLAO</name>
<feature type="transmembrane region" description="Helical" evidence="1">
    <location>
        <begin position="37"/>
        <end position="58"/>
    </location>
</feature>
<reference evidence="2" key="1">
    <citation type="journal article" date="2020" name="mSystems">
        <title>Genome- and Community-Level Interaction Insights into Carbon Utilization and Element Cycling Functions of Hydrothermarchaeota in Hydrothermal Sediment.</title>
        <authorList>
            <person name="Zhou Z."/>
            <person name="Liu Y."/>
            <person name="Xu W."/>
            <person name="Pan J."/>
            <person name="Luo Z.H."/>
            <person name="Li M."/>
        </authorList>
    </citation>
    <scope>NUCLEOTIDE SEQUENCE [LARGE SCALE GENOMIC DNA]</scope>
    <source>
        <strain evidence="2">SpSt-1235</strain>
    </source>
</reference>
<keyword evidence="1" id="KW-1133">Transmembrane helix</keyword>
<comment type="caution">
    <text evidence="2">The sequence shown here is derived from an EMBL/GenBank/DDBJ whole genome shotgun (WGS) entry which is preliminary data.</text>
</comment>
<feature type="transmembrane region" description="Helical" evidence="1">
    <location>
        <begin position="167"/>
        <end position="189"/>
    </location>
</feature>
<protein>
    <recommendedName>
        <fullName evidence="3">Beta-carotene 15,15'-monooxygenase</fullName>
    </recommendedName>
</protein>
<evidence type="ECO:0008006" key="3">
    <source>
        <dbReference type="Google" id="ProtNLM"/>
    </source>
</evidence>
<proteinExistence type="predicted"/>